<reference evidence="6" key="1">
    <citation type="submission" date="2025-08" db="UniProtKB">
        <authorList>
            <consortium name="RefSeq"/>
        </authorList>
    </citation>
    <scope>IDENTIFICATION</scope>
    <source>
        <tissue evidence="6">Testes</tissue>
    </source>
</reference>
<organism evidence="5 6">
    <name type="scientific">Saccoglossus kowalevskii</name>
    <name type="common">Acorn worm</name>
    <dbReference type="NCBI Taxonomy" id="10224"/>
    <lineage>
        <taxon>Eukaryota</taxon>
        <taxon>Metazoa</taxon>
        <taxon>Hemichordata</taxon>
        <taxon>Enteropneusta</taxon>
        <taxon>Harrimaniidae</taxon>
        <taxon>Saccoglossus</taxon>
    </lineage>
</organism>
<dbReference type="SMART" id="SM00476">
    <property type="entry name" value="DNaseIc"/>
    <property type="match status" value="1"/>
</dbReference>
<dbReference type="PANTHER" id="PTHR11371:SF31">
    <property type="entry name" value="EXTRACELLULAR NUCLEASE"/>
    <property type="match status" value="1"/>
</dbReference>
<dbReference type="RefSeq" id="XP_006822004.1">
    <property type="nucleotide sequence ID" value="XM_006821941.1"/>
</dbReference>
<evidence type="ECO:0000256" key="2">
    <source>
        <dbReference type="ARBA" id="ARBA00022722"/>
    </source>
</evidence>
<evidence type="ECO:0000313" key="5">
    <source>
        <dbReference type="Proteomes" id="UP000694865"/>
    </source>
</evidence>
<keyword evidence="2" id="KW-0540">Nuclease</keyword>
<gene>
    <name evidence="6" type="primary">LOC102807811</name>
</gene>
<dbReference type="PIRSF" id="PIRSF000988">
    <property type="entry name" value="DNase_I_euk"/>
    <property type="match status" value="1"/>
</dbReference>
<name>A0ABM0MPR3_SACKO</name>
<keyword evidence="3" id="KW-0378">Hydrolase</keyword>
<dbReference type="InterPro" id="IPR036691">
    <property type="entry name" value="Endo/exonu/phosph_ase_sf"/>
</dbReference>
<dbReference type="PANTHER" id="PTHR11371">
    <property type="entry name" value="DEOXYRIBONUCLEASE"/>
    <property type="match status" value="1"/>
</dbReference>
<evidence type="ECO:0000259" key="4">
    <source>
        <dbReference type="Pfam" id="PF03372"/>
    </source>
</evidence>
<evidence type="ECO:0000256" key="1">
    <source>
        <dbReference type="ARBA" id="ARBA00007359"/>
    </source>
</evidence>
<evidence type="ECO:0000256" key="3">
    <source>
        <dbReference type="ARBA" id="ARBA00022801"/>
    </source>
</evidence>
<feature type="domain" description="Endonuclease/exonuclease/phosphatase" evidence="4">
    <location>
        <begin position="7"/>
        <end position="237"/>
    </location>
</feature>
<keyword evidence="5" id="KW-1185">Reference proteome</keyword>
<accession>A0ABM0MPR3</accession>
<dbReference type="SUPFAM" id="SSF56219">
    <property type="entry name" value="DNase I-like"/>
    <property type="match status" value="1"/>
</dbReference>
<dbReference type="Gene3D" id="3.60.10.10">
    <property type="entry name" value="Endonuclease/exonuclease/phosphatase"/>
    <property type="match status" value="1"/>
</dbReference>
<sequence>MSKDPVVKVIVDVIIRYDICAVQEVCDKDGVAVYDLLKELNDKTNGKYSLQLGPRVGNTYRDTEQYAFYYRHDVVTVLGNYTYSDPNNVFARDPYMVYFSTTESVLKRFVFGAIHTRPKHAVSEIDHLTKVNADAKEQFQDENVLIGGDYNADCAYVKEHDWKEISYRTMPIFTWLIDDDAKTNLARTSSCAYDRLVTHGQGFRDAYLPGSAKVFYYDQDLYDTPMNRTLALAVSDHYPVEMSIKDPNRIQPL</sequence>
<dbReference type="Pfam" id="PF03372">
    <property type="entry name" value="Exo_endo_phos"/>
    <property type="match status" value="1"/>
</dbReference>
<evidence type="ECO:0000313" key="6">
    <source>
        <dbReference type="RefSeq" id="XP_006822004.1"/>
    </source>
</evidence>
<comment type="similarity">
    <text evidence="1">Belongs to the DNase I family.</text>
</comment>
<dbReference type="InterPro" id="IPR005135">
    <property type="entry name" value="Endo/exonuclease/phosphatase"/>
</dbReference>
<dbReference type="GeneID" id="102807811"/>
<protein>
    <submittedName>
        <fullName evidence="6">Deoxyribonuclease-1-like 2-like</fullName>
    </submittedName>
</protein>
<dbReference type="PRINTS" id="PR00130">
    <property type="entry name" value="DNASEI"/>
</dbReference>
<dbReference type="InterPro" id="IPR016202">
    <property type="entry name" value="DNase_I"/>
</dbReference>
<proteinExistence type="inferred from homology"/>
<dbReference type="Proteomes" id="UP000694865">
    <property type="component" value="Unplaced"/>
</dbReference>